<keyword evidence="1" id="KW-1133">Transmembrane helix</keyword>
<dbReference type="EMBL" id="CP003837">
    <property type="protein sequence ID" value="AGH46301.1"/>
    <property type="molecule type" value="Genomic_DNA"/>
</dbReference>
<organism evidence="2 3">
    <name type="scientific">Paraglaciecola psychrophila 170</name>
    <dbReference type="NCBI Taxonomy" id="1129794"/>
    <lineage>
        <taxon>Bacteria</taxon>
        <taxon>Pseudomonadati</taxon>
        <taxon>Pseudomonadota</taxon>
        <taxon>Gammaproteobacteria</taxon>
        <taxon>Alteromonadales</taxon>
        <taxon>Alteromonadaceae</taxon>
        <taxon>Paraglaciecola</taxon>
    </lineage>
</organism>
<gene>
    <name evidence="2" type="ORF">C427_4196</name>
</gene>
<name>K7AZN7_9ALTE</name>
<dbReference type="Proteomes" id="UP000011864">
    <property type="component" value="Chromosome"/>
</dbReference>
<evidence type="ECO:0000256" key="1">
    <source>
        <dbReference type="SAM" id="Phobius"/>
    </source>
</evidence>
<dbReference type="eggNOG" id="COG1835">
    <property type="taxonomic scope" value="Bacteria"/>
</dbReference>
<keyword evidence="2" id="KW-0808">Transferase</keyword>
<evidence type="ECO:0000313" key="3">
    <source>
        <dbReference type="Proteomes" id="UP000011864"/>
    </source>
</evidence>
<reference evidence="2 3" key="1">
    <citation type="journal article" date="2013" name="Genome Announc.">
        <title>Complete Genome Sequence of Glaciecola psychrophila Strain 170T.</title>
        <authorList>
            <person name="Yin J."/>
            <person name="Chen J."/>
            <person name="Liu G."/>
            <person name="Yu Y."/>
            <person name="Song L."/>
            <person name="Wang X."/>
            <person name="Qu X."/>
        </authorList>
    </citation>
    <scope>NUCLEOTIDE SEQUENCE [LARGE SCALE GENOMIC DNA]</scope>
    <source>
        <strain evidence="2 3">170</strain>
    </source>
</reference>
<protein>
    <submittedName>
        <fullName evidence="2">Putative lipopolysaccharide modification acyltransferase</fullName>
    </submittedName>
</protein>
<feature type="transmembrane region" description="Helical" evidence="1">
    <location>
        <begin position="7"/>
        <end position="27"/>
    </location>
</feature>
<dbReference type="GO" id="GO:0016746">
    <property type="term" value="F:acyltransferase activity"/>
    <property type="evidence" value="ECO:0007669"/>
    <property type="project" value="UniProtKB-KW"/>
</dbReference>
<dbReference type="HOGENOM" id="CLU_216372_0_0_6"/>
<dbReference type="KEGG" id="gps:C427_4196"/>
<sequence length="48" mass="5325">MEHKNNFRLGIQGLRALVVLSVVIFHISPHQITGGYLGVDIFSSYLAI</sequence>
<keyword evidence="2" id="KW-0012">Acyltransferase</keyword>
<keyword evidence="3" id="KW-1185">Reference proteome</keyword>
<evidence type="ECO:0000313" key="2">
    <source>
        <dbReference type="EMBL" id="AGH46301.1"/>
    </source>
</evidence>
<dbReference type="STRING" id="1129794.C427_4196"/>
<proteinExistence type="predicted"/>
<keyword evidence="1" id="KW-0812">Transmembrane</keyword>
<accession>K7AZN7</accession>
<keyword evidence="1" id="KW-0472">Membrane</keyword>
<dbReference type="AlphaFoldDB" id="K7AZN7"/>
<dbReference type="PATRIC" id="fig|1129794.4.peg.4178"/>